<gene>
    <name evidence="10" type="ORF">RGQ29_012218</name>
</gene>
<dbReference type="AlphaFoldDB" id="A0AAN7G5A6"/>
<dbReference type="EMBL" id="JAXUIC010000002">
    <property type="protein sequence ID" value="KAK4603621.1"/>
    <property type="molecule type" value="Genomic_DNA"/>
</dbReference>
<keyword evidence="4 8" id="KW-1133">Transmembrane helix</keyword>
<accession>A0AAN7G5A6</accession>
<dbReference type="PROSITE" id="PS50088">
    <property type="entry name" value="ANK_REPEAT"/>
    <property type="match status" value="3"/>
</dbReference>
<keyword evidence="3" id="KW-0677">Repeat</keyword>
<dbReference type="SUPFAM" id="SSF48403">
    <property type="entry name" value="Ankyrin repeat"/>
    <property type="match status" value="2"/>
</dbReference>
<dbReference type="Pfam" id="PF12796">
    <property type="entry name" value="Ank_2"/>
    <property type="match status" value="3"/>
</dbReference>
<evidence type="ECO:0000256" key="4">
    <source>
        <dbReference type="ARBA" id="ARBA00022989"/>
    </source>
</evidence>
<keyword evidence="11" id="KW-1185">Reference proteome</keyword>
<feature type="transmembrane region" description="Helical" evidence="8">
    <location>
        <begin position="560"/>
        <end position="581"/>
    </location>
</feature>
<evidence type="ECO:0000256" key="2">
    <source>
        <dbReference type="ARBA" id="ARBA00022692"/>
    </source>
</evidence>
<dbReference type="PANTHER" id="PTHR24186">
    <property type="entry name" value="PROTEIN PHOSPHATASE 1 REGULATORY SUBUNIT"/>
    <property type="match status" value="1"/>
</dbReference>
<dbReference type="PROSITE" id="PS50297">
    <property type="entry name" value="ANK_REP_REGION"/>
    <property type="match status" value="3"/>
</dbReference>
<feature type="domain" description="PGG" evidence="9">
    <location>
        <begin position="472"/>
        <end position="579"/>
    </location>
</feature>
<dbReference type="SMART" id="SM00248">
    <property type="entry name" value="ANK"/>
    <property type="match status" value="7"/>
</dbReference>
<evidence type="ECO:0000256" key="3">
    <source>
        <dbReference type="ARBA" id="ARBA00022737"/>
    </source>
</evidence>
<dbReference type="Pfam" id="PF13962">
    <property type="entry name" value="PGG"/>
    <property type="match status" value="1"/>
</dbReference>
<dbReference type="InterPro" id="IPR026961">
    <property type="entry name" value="PGG_dom"/>
</dbReference>
<dbReference type="GO" id="GO:0005886">
    <property type="term" value="C:plasma membrane"/>
    <property type="evidence" value="ECO:0007669"/>
    <property type="project" value="TreeGrafter"/>
</dbReference>
<evidence type="ECO:0000256" key="5">
    <source>
        <dbReference type="ARBA" id="ARBA00023043"/>
    </source>
</evidence>
<feature type="transmembrane region" description="Helical" evidence="8">
    <location>
        <begin position="77"/>
        <end position="99"/>
    </location>
</feature>
<feature type="transmembrane region" description="Helical" evidence="8">
    <location>
        <begin position="519"/>
        <end position="539"/>
    </location>
</feature>
<evidence type="ECO:0000256" key="6">
    <source>
        <dbReference type="ARBA" id="ARBA00023136"/>
    </source>
</evidence>
<organism evidence="10 11">
    <name type="scientific">Quercus rubra</name>
    <name type="common">Northern red oak</name>
    <name type="synonym">Quercus borealis</name>
    <dbReference type="NCBI Taxonomy" id="3512"/>
    <lineage>
        <taxon>Eukaryota</taxon>
        <taxon>Viridiplantae</taxon>
        <taxon>Streptophyta</taxon>
        <taxon>Embryophyta</taxon>
        <taxon>Tracheophyta</taxon>
        <taxon>Spermatophyta</taxon>
        <taxon>Magnoliopsida</taxon>
        <taxon>eudicotyledons</taxon>
        <taxon>Gunneridae</taxon>
        <taxon>Pentapetalae</taxon>
        <taxon>rosids</taxon>
        <taxon>fabids</taxon>
        <taxon>Fagales</taxon>
        <taxon>Fagaceae</taxon>
        <taxon>Quercus</taxon>
    </lineage>
</organism>
<dbReference type="Gene3D" id="1.25.40.20">
    <property type="entry name" value="Ankyrin repeat-containing domain"/>
    <property type="match status" value="2"/>
</dbReference>
<evidence type="ECO:0000313" key="11">
    <source>
        <dbReference type="Proteomes" id="UP001324115"/>
    </source>
</evidence>
<evidence type="ECO:0000256" key="7">
    <source>
        <dbReference type="PROSITE-ProRule" id="PRU00023"/>
    </source>
</evidence>
<dbReference type="Proteomes" id="UP001324115">
    <property type="component" value="Unassembled WGS sequence"/>
</dbReference>
<protein>
    <recommendedName>
        <fullName evidence="9">PGG domain-containing protein</fullName>
    </recommendedName>
</protein>
<evidence type="ECO:0000313" key="10">
    <source>
        <dbReference type="EMBL" id="KAK4603621.1"/>
    </source>
</evidence>
<keyword evidence="2 8" id="KW-0812">Transmembrane</keyword>
<evidence type="ECO:0000256" key="1">
    <source>
        <dbReference type="ARBA" id="ARBA00004141"/>
    </source>
</evidence>
<feature type="transmembrane region" description="Helical" evidence="8">
    <location>
        <begin position="593"/>
        <end position="615"/>
    </location>
</feature>
<proteinExistence type="predicted"/>
<feature type="repeat" description="ANK" evidence="7">
    <location>
        <begin position="321"/>
        <end position="353"/>
    </location>
</feature>
<dbReference type="PANTHER" id="PTHR24186:SF50">
    <property type="entry name" value="ANKYRIN REPEAT-CONTAINING PROTEIN ITN1-LIKE ISOFORM X1"/>
    <property type="match status" value="1"/>
</dbReference>
<dbReference type="Pfam" id="PF00023">
    <property type="entry name" value="Ank"/>
    <property type="match status" value="1"/>
</dbReference>
<name>A0AAN7G5A6_QUERU</name>
<sequence>MEAAELFDAAISGNINSFRGEIGDGVLISLDQWTPCRGNTILHAAAKSGKDQIMGIVLNSLSPHSPLYTTNFKGNTALHIAASLGHFYISLLLITHAIYRGAEVKRLLLRAKNVEQDTALHLAVKHGHYDIVVLLITEDPELTLITNNAGESSLFLAVDRGFFEIALRILEIQECSDEGRTNMNVLHAAVISIKIKSRFKTIRKDWWQNIETCLNIFGSPQLQTRRLDITGADFVRKMLDKFPNAIMKADDFGWTPLHYAAYFGSLEVVKLFLENDNTSLAYERDKQGMSALHISAKRGHCDVMSAIIKKFPYTCELLDNRGRTALHLAAESGSTNAVKILLSSLAFQDLINEQENDEGNTAIHLAAIKRRYKVLLLVAGDKRVEKGATNKEGKTILDIIQLDEESTWFEELASLPEWWNRSRDLLSIKQEFERQTTEKQIAENEGHEQFQESQRIVLREVQGGTGAANDANFKERYNFIELVTTLITTVTFAAAFQVPGGYDDKGKPILLNNKQFKDFLIFDSLAFVTSIASLFIYFGMPLLQRLTPAARYPILQLARLLSMVSLYSMFLAFPRGIAAVLDKKSSLSSIASTTLTLGWVVPIYLFIIIVYIFIFREHFHMNKIRRLIS</sequence>
<keyword evidence="6 8" id="KW-0472">Membrane</keyword>
<reference evidence="10 11" key="1">
    <citation type="journal article" date="2023" name="G3 (Bethesda)">
        <title>A haplotype-resolved chromosome-scale genome for Quercus rubra L. provides insights into the genetics of adaptive traits for red oak species.</title>
        <authorList>
            <person name="Kapoor B."/>
            <person name="Jenkins J."/>
            <person name="Schmutz J."/>
            <person name="Zhebentyayeva T."/>
            <person name="Kuelheim C."/>
            <person name="Coggeshall M."/>
            <person name="Heim C."/>
            <person name="Lasky J.R."/>
            <person name="Leites L."/>
            <person name="Islam-Faridi N."/>
            <person name="Romero-Severson J."/>
            <person name="DeLeo V.L."/>
            <person name="Lucas S.M."/>
            <person name="Lazic D."/>
            <person name="Gailing O."/>
            <person name="Carlson J."/>
            <person name="Staton M."/>
        </authorList>
    </citation>
    <scope>NUCLEOTIDE SEQUENCE [LARGE SCALE GENOMIC DNA]</scope>
    <source>
        <strain evidence="10">Pseudo-F2</strain>
    </source>
</reference>
<feature type="transmembrane region" description="Helical" evidence="8">
    <location>
        <begin position="479"/>
        <end position="499"/>
    </location>
</feature>
<evidence type="ECO:0000256" key="8">
    <source>
        <dbReference type="SAM" id="Phobius"/>
    </source>
</evidence>
<dbReference type="InterPro" id="IPR036770">
    <property type="entry name" value="Ankyrin_rpt-contain_sf"/>
</dbReference>
<evidence type="ECO:0000259" key="9">
    <source>
        <dbReference type="Pfam" id="PF13962"/>
    </source>
</evidence>
<feature type="repeat" description="ANK" evidence="7">
    <location>
        <begin position="115"/>
        <end position="147"/>
    </location>
</feature>
<dbReference type="InterPro" id="IPR002110">
    <property type="entry name" value="Ankyrin_rpt"/>
</dbReference>
<comment type="subcellular location">
    <subcellularLocation>
        <location evidence="1">Membrane</location>
        <topology evidence="1">Multi-pass membrane protein</topology>
    </subcellularLocation>
</comment>
<feature type="repeat" description="ANK" evidence="7">
    <location>
        <begin position="252"/>
        <end position="275"/>
    </location>
</feature>
<comment type="caution">
    <text evidence="10">The sequence shown here is derived from an EMBL/GenBank/DDBJ whole genome shotgun (WGS) entry which is preliminary data.</text>
</comment>
<keyword evidence="5 7" id="KW-0040">ANK repeat</keyword>